<evidence type="ECO:0000256" key="3">
    <source>
        <dbReference type="ARBA" id="ARBA00022837"/>
    </source>
</evidence>
<name>A0AAE3QK80_9BACT</name>
<dbReference type="EMBL" id="JASJOS010000003">
    <property type="protein sequence ID" value="MDJ1480435.1"/>
    <property type="molecule type" value="Genomic_DNA"/>
</dbReference>
<dbReference type="InterPro" id="IPR011013">
    <property type="entry name" value="Gal_mutarotase_sf_dom"/>
</dbReference>
<dbReference type="PANTHER" id="PTHR10091:SF0">
    <property type="entry name" value="GALACTOSE MUTAROTASE"/>
    <property type="match status" value="1"/>
</dbReference>
<dbReference type="GO" id="GO:0033499">
    <property type="term" value="P:galactose catabolic process via UDP-galactose, Leloir pathway"/>
    <property type="evidence" value="ECO:0007669"/>
    <property type="project" value="TreeGrafter"/>
</dbReference>
<dbReference type="GO" id="GO:0006006">
    <property type="term" value="P:glucose metabolic process"/>
    <property type="evidence" value="ECO:0007669"/>
    <property type="project" value="TreeGrafter"/>
</dbReference>
<dbReference type="Gene3D" id="2.70.98.10">
    <property type="match status" value="1"/>
</dbReference>
<gene>
    <name evidence="4" type="ORF">QNI16_08065</name>
</gene>
<dbReference type="Proteomes" id="UP001241110">
    <property type="component" value="Unassembled WGS sequence"/>
</dbReference>
<accession>A0AAE3QK80</accession>
<protein>
    <submittedName>
        <fullName evidence="4">Aldose 1-epimerase</fullName>
    </submittedName>
</protein>
<dbReference type="AlphaFoldDB" id="A0AAE3QK80"/>
<organism evidence="4 5">
    <name type="scientific">Xanthocytophaga flava</name>
    <dbReference type="NCBI Taxonomy" id="3048013"/>
    <lineage>
        <taxon>Bacteria</taxon>
        <taxon>Pseudomonadati</taxon>
        <taxon>Bacteroidota</taxon>
        <taxon>Cytophagia</taxon>
        <taxon>Cytophagales</taxon>
        <taxon>Rhodocytophagaceae</taxon>
        <taxon>Xanthocytophaga</taxon>
    </lineage>
</organism>
<evidence type="ECO:0000256" key="1">
    <source>
        <dbReference type="ARBA" id="ARBA00001913"/>
    </source>
</evidence>
<comment type="cofactor">
    <cofactor evidence="1">
        <name>Ca(2+)</name>
        <dbReference type="ChEBI" id="CHEBI:29108"/>
    </cofactor>
</comment>
<dbReference type="InterPro" id="IPR008183">
    <property type="entry name" value="Aldose_1/G6P_1-epimerase"/>
</dbReference>
<keyword evidence="3" id="KW-0106">Calcium</keyword>
<proteinExistence type="predicted"/>
<dbReference type="GO" id="GO:0004034">
    <property type="term" value="F:aldose 1-epimerase activity"/>
    <property type="evidence" value="ECO:0007669"/>
    <property type="project" value="TreeGrafter"/>
</dbReference>
<comment type="subunit">
    <text evidence="2">Monomer.</text>
</comment>
<dbReference type="SUPFAM" id="SSF74650">
    <property type="entry name" value="Galactose mutarotase-like"/>
    <property type="match status" value="1"/>
</dbReference>
<evidence type="ECO:0000313" key="4">
    <source>
        <dbReference type="EMBL" id="MDJ1480435.1"/>
    </source>
</evidence>
<dbReference type="Pfam" id="PF01263">
    <property type="entry name" value="Aldose_epim"/>
    <property type="match status" value="1"/>
</dbReference>
<dbReference type="CDD" id="cd01081">
    <property type="entry name" value="Aldose_epim"/>
    <property type="match status" value="1"/>
</dbReference>
<dbReference type="PANTHER" id="PTHR10091">
    <property type="entry name" value="ALDOSE-1-EPIMERASE"/>
    <property type="match status" value="1"/>
</dbReference>
<evidence type="ECO:0000256" key="2">
    <source>
        <dbReference type="ARBA" id="ARBA00011245"/>
    </source>
</evidence>
<dbReference type="InterPro" id="IPR014718">
    <property type="entry name" value="GH-type_carb-bd"/>
</dbReference>
<comment type="caution">
    <text evidence="4">The sequence shown here is derived from an EMBL/GenBank/DDBJ whole genome shotgun (WGS) entry which is preliminary data.</text>
</comment>
<reference evidence="4" key="1">
    <citation type="submission" date="2023-05" db="EMBL/GenBank/DDBJ databases">
        <authorList>
            <person name="Zhang X."/>
        </authorList>
    </citation>
    <scope>NUCLEOTIDE SEQUENCE</scope>
    <source>
        <strain evidence="4">YF14B1</strain>
    </source>
</reference>
<dbReference type="GO" id="GO:0030246">
    <property type="term" value="F:carbohydrate binding"/>
    <property type="evidence" value="ECO:0007669"/>
    <property type="project" value="InterPro"/>
</dbReference>
<evidence type="ECO:0000313" key="5">
    <source>
        <dbReference type="Proteomes" id="UP001241110"/>
    </source>
</evidence>
<dbReference type="RefSeq" id="WP_313977108.1">
    <property type="nucleotide sequence ID" value="NZ_JASJOS010000003.1"/>
</dbReference>
<sequence>MFSIHTDNFAGYTRYLLKNEQTNETIAVLPEYGGLIQELVLSLNNHAYSIIDGVTEEDLPGNMWYKSSLLFPFPGRIKDGIYTFEGKDYQLPINELMRKSALHGLIADKSFQIIRTDIKNDRAILELAYTYTGQLTGYPFPYTLTVKYTLLSNHVFRMDIRVQNIGSTNMPMGFGWHPYFKTGSRVDQLRIILPSKKYYELDAFVVPTGKIKQMQGFTAAAFQQGGNQIAGKQFDHGFTGGQYKGSAKTLLHDESQNLTICLTQSRHHGFNYTQVFTPSHRNSIAIEPQTCMANVFNNEIGLLVLEPGKEWIGDIAVHLQ</sequence>